<dbReference type="PANTHER" id="PTHR43553">
    <property type="entry name" value="HEAVY METAL TRANSPORTER"/>
    <property type="match status" value="1"/>
</dbReference>
<dbReference type="GO" id="GO:0005524">
    <property type="term" value="F:ATP binding"/>
    <property type="evidence" value="ECO:0007669"/>
    <property type="project" value="UniProtKB-KW"/>
</dbReference>
<keyword evidence="4" id="KW-1003">Cell membrane</keyword>
<dbReference type="NCBIfam" id="NF010156">
    <property type="entry name" value="PRK13635.1"/>
    <property type="match status" value="1"/>
</dbReference>
<evidence type="ECO:0000256" key="1">
    <source>
        <dbReference type="ARBA" id="ARBA00004202"/>
    </source>
</evidence>
<dbReference type="SUPFAM" id="SSF52540">
    <property type="entry name" value="P-loop containing nucleoside triphosphate hydrolases"/>
    <property type="match status" value="1"/>
</dbReference>
<keyword evidence="11" id="KW-1185">Reference proteome</keyword>
<dbReference type="NCBIfam" id="NF010167">
    <property type="entry name" value="PRK13648.1"/>
    <property type="match status" value="1"/>
</dbReference>
<accession>A0ABY5P2B0</accession>
<gene>
    <name evidence="10" type="ORF">NRE15_07895</name>
</gene>
<reference evidence="10 11" key="1">
    <citation type="submission" date="2022-08" db="EMBL/GenBank/DDBJ databases">
        <title>Aerococcaceae sp. nov isolated from spoiled eye mask.</title>
        <authorList>
            <person name="Zhou G."/>
            <person name="Xie X.-B."/>
            <person name="Shi Q.-S."/>
            <person name="Wang Y.-S."/>
            <person name="Wen X."/>
            <person name="Peng H."/>
            <person name="Yang X.-J."/>
            <person name="Tao H.-B."/>
            <person name="Huang X.-M."/>
        </authorList>
    </citation>
    <scope>NUCLEOTIDE SEQUENCE [LARGE SCALE GENOMIC DNA]</scope>
    <source>
        <strain evidence="11">DM20194951</strain>
    </source>
</reference>
<dbReference type="Pfam" id="PF00005">
    <property type="entry name" value="ABC_tran"/>
    <property type="match status" value="1"/>
</dbReference>
<dbReference type="InterPro" id="IPR030947">
    <property type="entry name" value="EcfA_1"/>
</dbReference>
<dbReference type="InterPro" id="IPR015856">
    <property type="entry name" value="ABC_transpr_CbiO/EcfA_su"/>
</dbReference>
<dbReference type="PROSITE" id="PS50893">
    <property type="entry name" value="ABC_TRANSPORTER_2"/>
    <property type="match status" value="1"/>
</dbReference>
<dbReference type="InterPro" id="IPR050095">
    <property type="entry name" value="ECF_ABC_transporter_ATP-bd"/>
</dbReference>
<dbReference type="Gene3D" id="3.40.50.300">
    <property type="entry name" value="P-loop containing nucleotide triphosphate hydrolases"/>
    <property type="match status" value="1"/>
</dbReference>
<sequence length="279" mass="30798">MTDSIIQVNDLSFSYVDGEEAALSHVTFEVKKGEWVAMIGPNGSGKSTLAKMLNGLLVPDAGAIYINNRLLNEETIWDARRAVGMVFQNPDNQFVGSTVEDDVAFGLENNGVPREEMVVRIDDALDQVRMKEFKKQEPARLSGGQKQRVALASIIALRPDIIILDEATSMLDPQGRTEVIDAIIKLKETYDLTLISITHDIDEASRADRILVMNQGELVKSDTPAAIFALGDELVEMGLDVPFAQKLKVALANRQVAVPDTYLTEEALFTWLTTSYLNK</sequence>
<keyword evidence="7" id="KW-1278">Translocase</keyword>
<dbReference type="InterPro" id="IPR017871">
    <property type="entry name" value="ABC_transporter-like_CS"/>
</dbReference>
<feature type="domain" description="ABC transporter" evidence="9">
    <location>
        <begin position="6"/>
        <end position="240"/>
    </location>
</feature>
<dbReference type="NCBIfam" id="TIGR04520">
    <property type="entry name" value="ECF_ATPase_1"/>
    <property type="match status" value="1"/>
</dbReference>
<keyword evidence="8" id="KW-0472">Membrane</keyword>
<keyword evidence="3" id="KW-0813">Transport</keyword>
<evidence type="ECO:0000313" key="11">
    <source>
        <dbReference type="Proteomes" id="UP001315967"/>
    </source>
</evidence>
<organism evidence="10 11">
    <name type="scientific">Fundicoccus culcitae</name>
    <dbReference type="NCBI Taxonomy" id="2969821"/>
    <lineage>
        <taxon>Bacteria</taxon>
        <taxon>Bacillati</taxon>
        <taxon>Bacillota</taxon>
        <taxon>Bacilli</taxon>
        <taxon>Lactobacillales</taxon>
        <taxon>Aerococcaceae</taxon>
        <taxon>Fundicoccus</taxon>
    </lineage>
</organism>
<keyword evidence="6 10" id="KW-0067">ATP-binding</keyword>
<evidence type="ECO:0000256" key="5">
    <source>
        <dbReference type="ARBA" id="ARBA00022741"/>
    </source>
</evidence>
<evidence type="ECO:0000256" key="8">
    <source>
        <dbReference type="ARBA" id="ARBA00023136"/>
    </source>
</evidence>
<comment type="similarity">
    <text evidence="2">Belongs to the ABC transporter superfamily.</text>
</comment>
<evidence type="ECO:0000256" key="4">
    <source>
        <dbReference type="ARBA" id="ARBA00022475"/>
    </source>
</evidence>
<evidence type="ECO:0000256" key="3">
    <source>
        <dbReference type="ARBA" id="ARBA00022448"/>
    </source>
</evidence>
<dbReference type="InterPro" id="IPR003439">
    <property type="entry name" value="ABC_transporter-like_ATP-bd"/>
</dbReference>
<proteinExistence type="inferred from homology"/>
<name>A0ABY5P2B0_9LACT</name>
<dbReference type="InterPro" id="IPR003593">
    <property type="entry name" value="AAA+_ATPase"/>
</dbReference>
<comment type="subcellular location">
    <subcellularLocation>
        <location evidence="1">Cell membrane</location>
        <topology evidence="1">Peripheral membrane protein</topology>
    </subcellularLocation>
</comment>
<evidence type="ECO:0000256" key="2">
    <source>
        <dbReference type="ARBA" id="ARBA00005417"/>
    </source>
</evidence>
<evidence type="ECO:0000259" key="9">
    <source>
        <dbReference type="PROSITE" id="PS50893"/>
    </source>
</evidence>
<dbReference type="SMART" id="SM00382">
    <property type="entry name" value="AAA"/>
    <property type="match status" value="1"/>
</dbReference>
<evidence type="ECO:0000256" key="6">
    <source>
        <dbReference type="ARBA" id="ARBA00022840"/>
    </source>
</evidence>
<dbReference type="PROSITE" id="PS00211">
    <property type="entry name" value="ABC_TRANSPORTER_1"/>
    <property type="match status" value="1"/>
</dbReference>
<dbReference type="RefSeq" id="WP_313792345.1">
    <property type="nucleotide sequence ID" value="NZ_CP102453.1"/>
</dbReference>
<dbReference type="InterPro" id="IPR027417">
    <property type="entry name" value="P-loop_NTPase"/>
</dbReference>
<dbReference type="EMBL" id="CP102453">
    <property type="protein sequence ID" value="UUX32843.1"/>
    <property type="molecule type" value="Genomic_DNA"/>
</dbReference>
<dbReference type="PANTHER" id="PTHR43553:SF24">
    <property type="entry name" value="ENERGY-COUPLING FACTOR TRANSPORTER ATP-BINDING PROTEIN ECFA1"/>
    <property type="match status" value="1"/>
</dbReference>
<keyword evidence="5" id="KW-0547">Nucleotide-binding</keyword>
<protein>
    <submittedName>
        <fullName evidence="10">Energy-coupling factor ABC transporter ATP-binding protein</fullName>
    </submittedName>
</protein>
<evidence type="ECO:0000256" key="7">
    <source>
        <dbReference type="ARBA" id="ARBA00022967"/>
    </source>
</evidence>
<evidence type="ECO:0000313" key="10">
    <source>
        <dbReference type="EMBL" id="UUX32843.1"/>
    </source>
</evidence>
<dbReference type="Proteomes" id="UP001315967">
    <property type="component" value="Chromosome"/>
</dbReference>
<dbReference type="CDD" id="cd03225">
    <property type="entry name" value="ABC_cobalt_CbiO_domain1"/>
    <property type="match status" value="1"/>
</dbReference>